<gene>
    <name evidence="2" type="ORF">K457DRAFT_130686</name>
</gene>
<dbReference type="EMBL" id="KV442123">
    <property type="protein sequence ID" value="OAQ23313.1"/>
    <property type="molecule type" value="Genomic_DNA"/>
</dbReference>
<sequence>MVNLLKRARIFTQSIASDKVASLQVLAAAISPHLPQQPTPAPVQDPSPEPDPYLVSPDQTKTLQLYDRLVELCPSLKIGNLHNAQLDEEEAEYIDIKRFSKTANVDYTPPPLPTNYEIKDYVKRQDKEWVTFASKVAQLTRPIDATMHALVRSSNPDDDAIISNVLETLNILRLNIASICSEVTKVRSDRFYRSQHLIPPVDPNKQILVTPDQLAEVQKQTEAYRKAANHIRNRGRGGNYSRFNRNNRGYGNQHQQQSSNNNTGTNNNGNNNGNTTNGNNNGINNPNSNGSFNGNSNGNHNNQGNFQGFRGASSRRGNRGGHRDQSQ</sequence>
<accession>A0A197JE79</accession>
<dbReference type="Proteomes" id="UP000078512">
    <property type="component" value="Unassembled WGS sequence"/>
</dbReference>
<reference evidence="2 3" key="1">
    <citation type="submission" date="2016-05" db="EMBL/GenBank/DDBJ databases">
        <title>Genome sequencing reveals origins of a unique bacterial endosymbiosis in the earliest lineages of terrestrial Fungi.</title>
        <authorList>
            <consortium name="DOE Joint Genome Institute"/>
            <person name="Uehling J."/>
            <person name="Gryganskyi A."/>
            <person name="Hameed K."/>
            <person name="Tschaplinski T."/>
            <person name="Misztal P."/>
            <person name="Wu S."/>
            <person name="Desiro A."/>
            <person name="Vande Pol N."/>
            <person name="Du Z.-Y."/>
            <person name="Zienkiewicz A."/>
            <person name="Zienkiewicz K."/>
            <person name="Morin E."/>
            <person name="Tisserant E."/>
            <person name="Splivallo R."/>
            <person name="Hainaut M."/>
            <person name="Henrissat B."/>
            <person name="Ohm R."/>
            <person name="Kuo A."/>
            <person name="Yan J."/>
            <person name="Lipzen A."/>
            <person name="Nolan M."/>
            <person name="Labutti K."/>
            <person name="Barry K."/>
            <person name="Goldstein A."/>
            <person name="Labbe J."/>
            <person name="Schadt C."/>
            <person name="Tuskan G."/>
            <person name="Grigoriev I."/>
            <person name="Martin F."/>
            <person name="Vilgalys R."/>
            <person name="Bonito G."/>
        </authorList>
    </citation>
    <scope>NUCLEOTIDE SEQUENCE [LARGE SCALE GENOMIC DNA]</scope>
    <source>
        <strain evidence="2 3">AG-77</strain>
    </source>
</reference>
<organism evidence="2 3">
    <name type="scientific">Linnemannia elongata AG-77</name>
    <dbReference type="NCBI Taxonomy" id="1314771"/>
    <lineage>
        <taxon>Eukaryota</taxon>
        <taxon>Fungi</taxon>
        <taxon>Fungi incertae sedis</taxon>
        <taxon>Mucoromycota</taxon>
        <taxon>Mortierellomycotina</taxon>
        <taxon>Mortierellomycetes</taxon>
        <taxon>Mortierellales</taxon>
        <taxon>Mortierellaceae</taxon>
        <taxon>Linnemannia</taxon>
    </lineage>
</organism>
<protein>
    <submittedName>
        <fullName evidence="2">Uncharacterized protein</fullName>
    </submittedName>
</protein>
<feature type="region of interest" description="Disordered" evidence="1">
    <location>
        <begin position="228"/>
        <end position="327"/>
    </location>
</feature>
<evidence type="ECO:0000256" key="1">
    <source>
        <dbReference type="SAM" id="MobiDB-lite"/>
    </source>
</evidence>
<proteinExistence type="predicted"/>
<feature type="compositionally biased region" description="Low complexity" evidence="1">
    <location>
        <begin position="251"/>
        <end position="315"/>
    </location>
</feature>
<evidence type="ECO:0000313" key="2">
    <source>
        <dbReference type="EMBL" id="OAQ23313.1"/>
    </source>
</evidence>
<feature type="compositionally biased region" description="Polar residues" evidence="1">
    <location>
        <begin position="241"/>
        <end position="250"/>
    </location>
</feature>
<name>A0A197JE79_9FUNG</name>
<dbReference type="OrthoDB" id="2367999at2759"/>
<keyword evidence="3" id="KW-1185">Reference proteome</keyword>
<dbReference type="AlphaFoldDB" id="A0A197JE79"/>
<evidence type="ECO:0000313" key="3">
    <source>
        <dbReference type="Proteomes" id="UP000078512"/>
    </source>
</evidence>